<dbReference type="Gene3D" id="3.40.50.1820">
    <property type="entry name" value="alpha/beta hydrolase"/>
    <property type="match status" value="1"/>
</dbReference>
<accession>A0A2H0MPM9</accession>
<evidence type="ECO:0000313" key="1">
    <source>
        <dbReference type="EMBL" id="PIQ98616.1"/>
    </source>
</evidence>
<name>A0A2H0MPM9_9BACT</name>
<protein>
    <recommendedName>
        <fullName evidence="3">Dienelactone hydrolase domain-containing protein</fullName>
    </recommendedName>
</protein>
<organism evidence="1 2">
    <name type="scientific">Candidatus Nealsonbacteria bacterium CG11_big_fil_rev_8_21_14_0_20_39_9</name>
    <dbReference type="NCBI Taxonomy" id="1974715"/>
    <lineage>
        <taxon>Bacteria</taxon>
        <taxon>Candidatus Nealsoniibacteriota</taxon>
    </lineage>
</organism>
<sequence length="250" mass="27664">MKKIKIFTLTFAVLTSLFFLFGLEIVPEHLQIQRILDSAVPNDVIIIFNSGGWGDTPLEKAEDFAPIVKEIQETLNDWGYNSIVIPYNRTKNNLAGKLAGTKDFLNSFDSSSEILAEDLERLTAGLPDKKIIIAGLSNGGAFARETMEKISDDAKNSIYAISVGVPFWDGDSQPGNMLQLTNRGRDSLSAGEVRDLLLSLIETPFRWIYSKVNGDDLAFAQAFQVPGHAYSWSSDMVGPQIVNFLEAKLR</sequence>
<dbReference type="SUPFAM" id="SSF53474">
    <property type="entry name" value="alpha/beta-Hydrolases"/>
    <property type="match status" value="1"/>
</dbReference>
<proteinExistence type="predicted"/>
<evidence type="ECO:0000313" key="2">
    <source>
        <dbReference type="Proteomes" id="UP000229381"/>
    </source>
</evidence>
<dbReference type="EMBL" id="PCWI01000006">
    <property type="protein sequence ID" value="PIQ98616.1"/>
    <property type="molecule type" value="Genomic_DNA"/>
</dbReference>
<reference evidence="1 2" key="1">
    <citation type="submission" date="2017-09" db="EMBL/GenBank/DDBJ databases">
        <title>Depth-based differentiation of microbial function through sediment-hosted aquifers and enrichment of novel symbionts in the deep terrestrial subsurface.</title>
        <authorList>
            <person name="Probst A.J."/>
            <person name="Ladd B."/>
            <person name="Jarett J.K."/>
            <person name="Geller-Mcgrath D.E."/>
            <person name="Sieber C.M."/>
            <person name="Emerson J.B."/>
            <person name="Anantharaman K."/>
            <person name="Thomas B.C."/>
            <person name="Malmstrom R."/>
            <person name="Stieglmeier M."/>
            <person name="Klingl A."/>
            <person name="Woyke T."/>
            <person name="Ryan C.M."/>
            <person name="Banfield J.F."/>
        </authorList>
    </citation>
    <scope>NUCLEOTIDE SEQUENCE [LARGE SCALE GENOMIC DNA]</scope>
    <source>
        <strain evidence="1">CG11_big_fil_rev_8_21_14_0_20_39_9</strain>
    </source>
</reference>
<dbReference type="AlphaFoldDB" id="A0A2H0MPM9"/>
<dbReference type="Proteomes" id="UP000229381">
    <property type="component" value="Unassembled WGS sequence"/>
</dbReference>
<comment type="caution">
    <text evidence="1">The sequence shown here is derived from an EMBL/GenBank/DDBJ whole genome shotgun (WGS) entry which is preliminary data.</text>
</comment>
<dbReference type="InterPro" id="IPR029058">
    <property type="entry name" value="AB_hydrolase_fold"/>
</dbReference>
<gene>
    <name evidence="1" type="ORF">COV64_00240</name>
</gene>
<evidence type="ECO:0008006" key="3">
    <source>
        <dbReference type="Google" id="ProtNLM"/>
    </source>
</evidence>